<dbReference type="InterPro" id="IPR010086">
    <property type="entry name" value="Flavodoxin_lc"/>
</dbReference>
<accession>A0A1M6J081</accession>
<keyword evidence="6 7" id="KW-0249">Electron transport</keyword>
<dbReference type="AlphaFoldDB" id="A0A1M6J081"/>
<keyword evidence="3 7" id="KW-0813">Transport</keyword>
<dbReference type="PIRSF" id="PIRSF038996">
    <property type="entry name" value="FldA"/>
    <property type="match status" value="1"/>
</dbReference>
<dbReference type="PROSITE" id="PS50902">
    <property type="entry name" value="FLAVODOXIN_LIKE"/>
    <property type="match status" value="1"/>
</dbReference>
<evidence type="ECO:0000256" key="4">
    <source>
        <dbReference type="ARBA" id="ARBA00022630"/>
    </source>
</evidence>
<dbReference type="Proteomes" id="UP000184050">
    <property type="component" value="Unassembled WGS sequence"/>
</dbReference>
<dbReference type="InterPro" id="IPR029039">
    <property type="entry name" value="Flavoprotein-like_sf"/>
</dbReference>
<dbReference type="NCBIfam" id="TIGR01752">
    <property type="entry name" value="flav_long"/>
    <property type="match status" value="1"/>
</dbReference>
<dbReference type="InterPro" id="IPR050619">
    <property type="entry name" value="Flavodoxin"/>
</dbReference>
<keyword evidence="4 7" id="KW-0285">Flavoprotein</keyword>
<dbReference type="GO" id="GO:0009055">
    <property type="term" value="F:electron transfer activity"/>
    <property type="evidence" value="ECO:0007669"/>
    <property type="project" value="UniProtKB-UniRule"/>
</dbReference>
<evidence type="ECO:0000256" key="2">
    <source>
        <dbReference type="ARBA" id="ARBA00005267"/>
    </source>
</evidence>
<comment type="cofactor">
    <cofactor evidence="1 7">
        <name>FMN</name>
        <dbReference type="ChEBI" id="CHEBI:58210"/>
    </cofactor>
</comment>
<proteinExistence type="inferred from homology"/>
<dbReference type="STRING" id="1168035.SAMN05444280_11860"/>
<evidence type="ECO:0000256" key="3">
    <source>
        <dbReference type="ARBA" id="ARBA00022448"/>
    </source>
</evidence>
<dbReference type="RefSeq" id="WP_073169878.1">
    <property type="nucleotide sequence ID" value="NZ_FQZE01000018.1"/>
</dbReference>
<keyword evidence="10" id="KW-1185">Reference proteome</keyword>
<sequence>MSKTAIFFGPLDGSVHRVANKVRDEIGADKVEMVRVKDATVADLDKYDKIIFGISTVGSETWHSTYSNPDWGKFLPEISKTRYEGKTLAIFGLGDHITYAQTFVDHIGLLAKSLKENGAKLVGQVPADEYEFDDSKAVEDGKFMGLPVDEDFEPELTDERVKKWVEQIRPEFGF</sequence>
<reference evidence="9 10" key="1">
    <citation type="submission" date="2016-11" db="EMBL/GenBank/DDBJ databases">
        <authorList>
            <person name="Jaros S."/>
            <person name="Januszkiewicz K."/>
            <person name="Wedrychowicz H."/>
        </authorList>
    </citation>
    <scope>NUCLEOTIDE SEQUENCE [LARGE SCALE GENOMIC DNA]</scope>
    <source>
        <strain evidence="9 10">DSM 27063</strain>
    </source>
</reference>
<comment type="similarity">
    <text evidence="2 7">Belongs to the flavodoxin family.</text>
</comment>
<evidence type="ECO:0000313" key="9">
    <source>
        <dbReference type="EMBL" id="SHJ40059.1"/>
    </source>
</evidence>
<dbReference type="PANTHER" id="PTHR42809:SF1">
    <property type="entry name" value="FLAVODOXIN 1"/>
    <property type="match status" value="1"/>
</dbReference>
<protein>
    <recommendedName>
        <fullName evidence="7">Flavodoxin</fullName>
    </recommendedName>
</protein>
<dbReference type="Pfam" id="PF00258">
    <property type="entry name" value="Flavodoxin_1"/>
    <property type="match status" value="1"/>
</dbReference>
<dbReference type="EMBL" id="FQZE01000018">
    <property type="protein sequence ID" value="SHJ40059.1"/>
    <property type="molecule type" value="Genomic_DNA"/>
</dbReference>
<gene>
    <name evidence="9" type="ORF">SAMN05444280_11860</name>
</gene>
<keyword evidence="5 7" id="KW-0288">FMN</keyword>
<name>A0A1M6J081_9BACT</name>
<dbReference type="InterPro" id="IPR008254">
    <property type="entry name" value="Flavodoxin/NO_synth"/>
</dbReference>
<evidence type="ECO:0000256" key="1">
    <source>
        <dbReference type="ARBA" id="ARBA00001917"/>
    </source>
</evidence>
<comment type="function">
    <text evidence="7">Low-potential electron donor to a number of redox enzymes.</text>
</comment>
<dbReference type="PANTHER" id="PTHR42809">
    <property type="entry name" value="FLAVODOXIN 2"/>
    <property type="match status" value="1"/>
</dbReference>
<dbReference type="OrthoDB" id="9790745at2"/>
<organism evidence="9 10">
    <name type="scientific">Tangfeifania diversioriginum</name>
    <dbReference type="NCBI Taxonomy" id="1168035"/>
    <lineage>
        <taxon>Bacteria</taxon>
        <taxon>Pseudomonadati</taxon>
        <taxon>Bacteroidota</taxon>
        <taxon>Bacteroidia</taxon>
        <taxon>Marinilabiliales</taxon>
        <taxon>Prolixibacteraceae</taxon>
        <taxon>Tangfeifania</taxon>
    </lineage>
</organism>
<evidence type="ECO:0000313" key="10">
    <source>
        <dbReference type="Proteomes" id="UP000184050"/>
    </source>
</evidence>
<dbReference type="SUPFAM" id="SSF52218">
    <property type="entry name" value="Flavoproteins"/>
    <property type="match status" value="1"/>
</dbReference>
<evidence type="ECO:0000256" key="5">
    <source>
        <dbReference type="ARBA" id="ARBA00022643"/>
    </source>
</evidence>
<evidence type="ECO:0000256" key="7">
    <source>
        <dbReference type="PIRNR" id="PIRNR038996"/>
    </source>
</evidence>
<dbReference type="GO" id="GO:0010181">
    <property type="term" value="F:FMN binding"/>
    <property type="evidence" value="ECO:0007669"/>
    <property type="project" value="UniProtKB-UniRule"/>
</dbReference>
<evidence type="ECO:0000256" key="6">
    <source>
        <dbReference type="ARBA" id="ARBA00022982"/>
    </source>
</evidence>
<evidence type="ECO:0000259" key="8">
    <source>
        <dbReference type="PROSITE" id="PS50902"/>
    </source>
</evidence>
<feature type="domain" description="Flavodoxin-like" evidence="8">
    <location>
        <begin position="4"/>
        <end position="169"/>
    </location>
</feature>
<dbReference type="Gene3D" id="3.40.50.360">
    <property type="match status" value="1"/>
</dbReference>